<evidence type="ECO:0000313" key="1">
    <source>
        <dbReference type="EMBL" id="EKC59578.1"/>
    </source>
</evidence>
<name>K1SPY7_9ZZZZ</name>
<dbReference type="EMBL" id="AJWZ01006505">
    <property type="protein sequence ID" value="EKC59578.1"/>
    <property type="molecule type" value="Genomic_DNA"/>
</dbReference>
<proteinExistence type="predicted"/>
<keyword evidence="1" id="KW-0378">Hydrolase</keyword>
<comment type="caution">
    <text evidence="1">The sequence shown here is derived from an EMBL/GenBank/DDBJ whole genome shotgun (WGS) entry which is preliminary data.</text>
</comment>
<gene>
    <name evidence="1" type="ORF">OBE_09429</name>
</gene>
<reference evidence="1" key="1">
    <citation type="journal article" date="2013" name="Environ. Microbiol.">
        <title>Microbiota from the distal guts of lean and obese adolescents exhibit partial functional redundancy besides clear differences in community structure.</title>
        <authorList>
            <person name="Ferrer M."/>
            <person name="Ruiz A."/>
            <person name="Lanza F."/>
            <person name="Haange S.B."/>
            <person name="Oberbach A."/>
            <person name="Till H."/>
            <person name="Bargiela R."/>
            <person name="Campoy C."/>
            <person name="Segura M.T."/>
            <person name="Richter M."/>
            <person name="von Bergen M."/>
            <person name="Seifert J."/>
            <person name="Suarez A."/>
        </authorList>
    </citation>
    <scope>NUCLEOTIDE SEQUENCE</scope>
</reference>
<accession>K1SPY7</accession>
<feature type="non-terminal residue" evidence="1">
    <location>
        <position position="1"/>
    </location>
</feature>
<dbReference type="AlphaFoldDB" id="K1SPY7"/>
<sequence length="175" mass="19368">SSFSEEPSAGEAAFTLSPRQFLDVNGQPATPDKGFKLTCEMLRRKPDSALVWYEDFRDDTPLPDSYWTTLSGEWSVWRESYTTENRPYSLLEGSGKLAWKYEGFSDLHIRLDFLGAGDGGLHPAIVQEIGDLLTEHRHTLIGSLTELTSSGHSGFPPCKDKLSAVVLRVGVGCRS</sequence>
<organism evidence="1">
    <name type="scientific">human gut metagenome</name>
    <dbReference type="NCBI Taxonomy" id="408170"/>
    <lineage>
        <taxon>unclassified sequences</taxon>
        <taxon>metagenomes</taxon>
        <taxon>organismal metagenomes</taxon>
    </lineage>
</organism>
<dbReference type="GO" id="GO:0016787">
    <property type="term" value="F:hydrolase activity"/>
    <property type="evidence" value="ECO:0007669"/>
    <property type="project" value="UniProtKB-KW"/>
</dbReference>
<protein>
    <submittedName>
        <fullName evidence="1">Glycosyl hydrolase-like protein</fullName>
    </submittedName>
</protein>